<accession>A0A0R1X7W1</accession>
<comment type="caution">
    <text evidence="1">The sequence shown here is derived from an EMBL/GenBank/DDBJ whole genome shotgun (WGS) entry which is preliminary data.</text>
</comment>
<reference evidence="1 2" key="1">
    <citation type="journal article" date="2015" name="Genome Announc.">
        <title>Expanding the biotechnology potential of lactobacilli through comparative genomics of 213 strains and associated genera.</title>
        <authorList>
            <person name="Sun Z."/>
            <person name="Harris H.M."/>
            <person name="McCann A."/>
            <person name="Guo C."/>
            <person name="Argimon S."/>
            <person name="Zhang W."/>
            <person name="Yang X."/>
            <person name="Jeffery I.B."/>
            <person name="Cooney J.C."/>
            <person name="Kagawa T.F."/>
            <person name="Liu W."/>
            <person name="Song Y."/>
            <person name="Salvetti E."/>
            <person name="Wrobel A."/>
            <person name="Rasinkangas P."/>
            <person name="Parkhill J."/>
            <person name="Rea M.C."/>
            <person name="O'Sullivan O."/>
            <person name="Ritari J."/>
            <person name="Douillard F.P."/>
            <person name="Paul Ross R."/>
            <person name="Yang R."/>
            <person name="Briner A.E."/>
            <person name="Felis G.E."/>
            <person name="de Vos W.M."/>
            <person name="Barrangou R."/>
            <person name="Klaenhammer T.R."/>
            <person name="Caufield P.W."/>
            <person name="Cui Y."/>
            <person name="Zhang H."/>
            <person name="O'Toole P.W."/>
        </authorList>
    </citation>
    <scope>NUCLEOTIDE SEQUENCE [LARGE SCALE GENOMIC DNA]</scope>
    <source>
        <strain evidence="1 2">DSM 16991</strain>
    </source>
</reference>
<dbReference type="PATRIC" id="fig|1122147.4.peg.186"/>
<dbReference type="Proteomes" id="UP000050949">
    <property type="component" value="Unassembled WGS sequence"/>
</dbReference>
<sequence length="209" mass="24059">MNIIEVTDRLQAAGITSNPEVVRRWIRQGKLAATMHSRKQGYQVLPTDLEGFISSYDRSNRKSIDKRADTDYFRGFQDGYAKAQADQDQLFQRLLRRGSYTDQYRILRADVKRLVMQGGPLDEDKKALMAYIDRDSFGRDDAGLPLKRPKSFVAVIVLGKHMRPWTSEQIMPYSRDNGDGTTTSPKIAIRRLLVSYYREAYEKQALKNS</sequence>
<dbReference type="RefSeq" id="WP_027829426.1">
    <property type="nucleotide sequence ID" value="NZ_AUEH01000060.1"/>
</dbReference>
<dbReference type="AlphaFoldDB" id="A0A0R1X7W1"/>
<protein>
    <recommendedName>
        <fullName evidence="3">Helix-turn-helix domain-containing protein</fullName>
    </recommendedName>
</protein>
<organism evidence="1 2">
    <name type="scientific">Schleiferilactobacillus harbinensis DSM 16991</name>
    <dbReference type="NCBI Taxonomy" id="1122147"/>
    <lineage>
        <taxon>Bacteria</taxon>
        <taxon>Bacillati</taxon>
        <taxon>Bacillota</taxon>
        <taxon>Bacilli</taxon>
        <taxon>Lactobacillales</taxon>
        <taxon>Lactobacillaceae</taxon>
        <taxon>Schleiferilactobacillus</taxon>
    </lineage>
</organism>
<gene>
    <name evidence="1" type="ORF">FC91_GL000179</name>
</gene>
<evidence type="ECO:0008006" key="3">
    <source>
        <dbReference type="Google" id="ProtNLM"/>
    </source>
</evidence>
<evidence type="ECO:0000313" key="1">
    <source>
        <dbReference type="EMBL" id="KRM26232.1"/>
    </source>
</evidence>
<name>A0A0R1X7W1_9LACO</name>
<dbReference type="EMBL" id="AZFW01000080">
    <property type="protein sequence ID" value="KRM26232.1"/>
    <property type="molecule type" value="Genomic_DNA"/>
</dbReference>
<dbReference type="OrthoDB" id="2579901at2"/>
<evidence type="ECO:0000313" key="2">
    <source>
        <dbReference type="Proteomes" id="UP000050949"/>
    </source>
</evidence>
<proteinExistence type="predicted"/>